<evidence type="ECO:0000313" key="1">
    <source>
        <dbReference type="EMBL" id="GAE87565.1"/>
    </source>
</evidence>
<evidence type="ECO:0008006" key="3">
    <source>
        <dbReference type="Google" id="ProtNLM"/>
    </source>
</evidence>
<accession>W4V273</accession>
<sequence length="415" mass="48733">MMTKIVFVVLGELSSGELTIAYEFASRLPNDIYDTYFLIPEKNKSFLDDRGIKNKTLSIWEDPQINKKNIDKFINEVNPDFFIISDVYTMEYAQSWTGLNFAALKEYRIPIICIDEYEYTNAGYTVDYYGSIIRNLPPLIEQGDYILCNCPFNKKREESESRIKYFSLYGEKLMLDESKKKQVRERFKVEDDEKIIFTAGSRWEMLNVHRLPALGMFLKWMPVILQNYISALNRKITVIHVSPTPWNEFESDLVRYHHFNYLPPSEFDLYLLASDLFVTLNVVSVTLSKAVYGAVPSVVFQNHKIIDFNKLSNRLSQMPHWYREMAQELKIAYPFRAGVFGWHRLLKTALEDNPYTQTYIEAPFFKVSEAISALEKYLYDQTAIEELKQRQLEYVDKMLELPTPDEVMRSIMSDT</sequence>
<evidence type="ECO:0000313" key="2">
    <source>
        <dbReference type="Proteomes" id="UP000019109"/>
    </source>
</evidence>
<comment type="caution">
    <text evidence="1">The sequence shown here is derived from an EMBL/GenBank/DDBJ whole genome shotgun (WGS) entry which is preliminary data.</text>
</comment>
<dbReference type="RefSeq" id="WP_131464362.1">
    <property type="nucleotide sequence ID" value="NZ_BAVR01000008.1"/>
</dbReference>
<dbReference type="Proteomes" id="UP000019109">
    <property type="component" value="Unassembled WGS sequence"/>
</dbReference>
<dbReference type="STRING" id="1294263.JCM21531_943"/>
<keyword evidence="2" id="KW-1185">Reference proteome</keyword>
<name>W4V273_9FIRM</name>
<dbReference type="AlphaFoldDB" id="W4V273"/>
<reference evidence="1" key="1">
    <citation type="journal article" date="2014" name="Genome Announc.">
        <title>Draft Genome Sequence of Clostridium straminisolvens Strain JCM 21531T, Isolated from a Cellulose-Degrading Bacterial Community.</title>
        <authorList>
            <person name="Yuki M."/>
            <person name="Oshima K."/>
            <person name="Suda W."/>
            <person name="Sakamoto M."/>
            <person name="Kitamura K."/>
            <person name="Iida T."/>
            <person name="Hattori M."/>
            <person name="Ohkuma M."/>
        </authorList>
    </citation>
    <scope>NUCLEOTIDE SEQUENCE [LARGE SCALE GENOMIC DNA]</scope>
    <source>
        <strain evidence="1">JCM 21531</strain>
    </source>
</reference>
<dbReference type="SUPFAM" id="SSF53756">
    <property type="entry name" value="UDP-Glycosyltransferase/glycogen phosphorylase"/>
    <property type="match status" value="1"/>
</dbReference>
<proteinExistence type="predicted"/>
<gene>
    <name evidence="1" type="ORF">JCM21531_943</name>
</gene>
<organism evidence="1 2">
    <name type="scientific">Acetivibrio straminisolvens JCM 21531</name>
    <dbReference type="NCBI Taxonomy" id="1294263"/>
    <lineage>
        <taxon>Bacteria</taxon>
        <taxon>Bacillati</taxon>
        <taxon>Bacillota</taxon>
        <taxon>Clostridia</taxon>
        <taxon>Eubacteriales</taxon>
        <taxon>Oscillospiraceae</taxon>
        <taxon>Acetivibrio</taxon>
    </lineage>
</organism>
<dbReference type="EMBL" id="BAVR01000008">
    <property type="protein sequence ID" value="GAE87565.1"/>
    <property type="molecule type" value="Genomic_DNA"/>
</dbReference>
<dbReference type="InterPro" id="IPR045945">
    <property type="entry name" value="DUF6365"/>
</dbReference>
<dbReference type="Pfam" id="PF19892">
    <property type="entry name" value="DUF6365"/>
    <property type="match status" value="1"/>
</dbReference>
<dbReference type="OrthoDB" id="1738498at2"/>
<protein>
    <recommendedName>
        <fullName evidence="3">Glycosyltransferase</fullName>
    </recommendedName>
</protein>